<dbReference type="Proteomes" id="UP000622890">
    <property type="component" value="Unassembled WGS sequence"/>
</dbReference>
<feature type="signal peptide" evidence="1">
    <location>
        <begin position="1"/>
        <end position="21"/>
    </location>
</feature>
<feature type="chain" id="PRO_5037519311" description="Ice-binding protein C-terminal domain-containing protein" evidence="1">
    <location>
        <begin position="22"/>
        <end position="186"/>
    </location>
</feature>
<name>A0A934SXU1_9BURK</name>
<protein>
    <recommendedName>
        <fullName evidence="2">Ice-binding protein C-terminal domain-containing protein</fullName>
    </recommendedName>
</protein>
<gene>
    <name evidence="3" type="ORF">JJB74_22070</name>
</gene>
<keyword evidence="1" id="KW-0732">Signal</keyword>
<feature type="domain" description="Ice-binding protein C-terminal" evidence="2">
    <location>
        <begin position="161"/>
        <end position="182"/>
    </location>
</feature>
<dbReference type="EMBL" id="JAEPBG010000011">
    <property type="protein sequence ID" value="MBK4737315.1"/>
    <property type="molecule type" value="Genomic_DNA"/>
</dbReference>
<reference evidence="3" key="1">
    <citation type="submission" date="2021-01" db="EMBL/GenBank/DDBJ databases">
        <title>Genome sequence of strain Noviherbaspirillum sp. DKR-6.</title>
        <authorList>
            <person name="Chaudhary D.K."/>
        </authorList>
    </citation>
    <scope>NUCLEOTIDE SEQUENCE</scope>
    <source>
        <strain evidence="3">DKR-6</strain>
    </source>
</reference>
<accession>A0A934SXU1</accession>
<dbReference type="AlphaFoldDB" id="A0A934SXU1"/>
<comment type="caution">
    <text evidence="3">The sequence shown here is derived from an EMBL/GenBank/DDBJ whole genome shotgun (WGS) entry which is preliminary data.</text>
</comment>
<dbReference type="InterPro" id="IPR013424">
    <property type="entry name" value="Ice-binding_C"/>
</dbReference>
<keyword evidence="4" id="KW-1185">Reference proteome</keyword>
<organism evidence="3 4">
    <name type="scientific">Noviherbaspirillum pedocola</name>
    <dbReference type="NCBI Taxonomy" id="2801341"/>
    <lineage>
        <taxon>Bacteria</taxon>
        <taxon>Pseudomonadati</taxon>
        <taxon>Pseudomonadota</taxon>
        <taxon>Betaproteobacteria</taxon>
        <taxon>Burkholderiales</taxon>
        <taxon>Oxalobacteraceae</taxon>
        <taxon>Noviherbaspirillum</taxon>
    </lineage>
</organism>
<dbReference type="Pfam" id="PF07589">
    <property type="entry name" value="PEP-CTERM"/>
    <property type="match status" value="1"/>
</dbReference>
<evidence type="ECO:0000313" key="4">
    <source>
        <dbReference type="Proteomes" id="UP000622890"/>
    </source>
</evidence>
<proteinExistence type="predicted"/>
<evidence type="ECO:0000259" key="2">
    <source>
        <dbReference type="Pfam" id="PF07589"/>
    </source>
</evidence>
<evidence type="ECO:0000256" key="1">
    <source>
        <dbReference type="SAM" id="SignalP"/>
    </source>
</evidence>
<sequence>MKKMLCALAVAGLTLASSAKAAVFDYSYTYHDGTKVSGSFTGDLNGTSIYNLSNISVLENGASIWGGTFYLHGFTPDEAGYSQGGAFVSLIPSLNSFAFTSSPDVNVGPLPAFFDYGEPGPGGPASHLGINGSVVVFDRPDNNSNFSIVARSTGGTANGEVPEPHIVLLFGAALAGLALTRKAGKN</sequence>
<evidence type="ECO:0000313" key="3">
    <source>
        <dbReference type="EMBL" id="MBK4737315.1"/>
    </source>
</evidence>
<dbReference type="RefSeq" id="WP_200595503.1">
    <property type="nucleotide sequence ID" value="NZ_JAEPBG010000011.1"/>
</dbReference>